<feature type="region of interest" description="Disordered" evidence="1">
    <location>
        <begin position="343"/>
        <end position="368"/>
    </location>
</feature>
<dbReference type="Gene3D" id="2.130.10.10">
    <property type="entry name" value="YVTN repeat-like/Quinoprotein amine dehydrogenase"/>
    <property type="match status" value="1"/>
</dbReference>
<dbReference type="AlphaFoldDB" id="A0A8H5CFQ9"/>
<evidence type="ECO:0000313" key="3">
    <source>
        <dbReference type="Proteomes" id="UP000559256"/>
    </source>
</evidence>
<feature type="compositionally biased region" description="Basic and acidic residues" evidence="1">
    <location>
        <begin position="349"/>
        <end position="358"/>
    </location>
</feature>
<name>A0A8H5CFQ9_9AGAR</name>
<keyword evidence="3" id="KW-1185">Reference proteome</keyword>
<sequence length="660" mass="72848">MDAYRNQLTTTQKAFNTFLRRRHKNETRREEEQLQAQWLSHMQKICNIIREAGQAGLSDTELDELARIADGVLDKGIEYCYGEDGDITYDAVPSFAHTPEGGSAPIVKDTHSRLGSGTLNSFLSFMTRSGLFGDMTPATLPPEAQEIVRGPKNWYDLIQPFPNNTPLSRFYGNLPALSYTAATPNATSVLQARCEIASDSIANPIRMALSSGGSMIAIAGASGYKERSPALAYSYIPRDGQGSDLTVHDGKIGLSDIGRHVETDEERKLIFIADEARIKSYDWSGFANPDDAGEKLKRRRGRGLLPKHTMRSAAGVEGPMLMLSNGRLARAGKGKVAIWDLDGLQTHGPEGKDEIGEREGEEDEEDEMFGRDDYEDIEHSPGSRSNQLVRFSFDPDYDVEAWVLHPGNPSMVLCAQDSMKTRKYGMVMVDLEAGGKEVGRFIGHGAGVTKITTGGALQEGQGGHVFCTGCSEGMARIYDVRQRVPVLTVEGDIGEGSCSAVLAYPDGIPVIFTGAMATTQCIRTWDIRAKAVVYELSTGNNDVQDLAWDTTRNTLYAATSCKGLTRTGYYMDYRKAKIPQQQLGKFGFPDSLDEDEEEDYDDGDDQYCWPEKAYNAENHFGYMFDAGMHSLFRYKFSPDADVDFTPGYGQVRIERGGGFW</sequence>
<reference evidence="2 3" key="1">
    <citation type="journal article" date="2020" name="ISME J.">
        <title>Uncovering the hidden diversity of litter-decomposition mechanisms in mushroom-forming fungi.</title>
        <authorList>
            <person name="Floudas D."/>
            <person name="Bentzer J."/>
            <person name="Ahren D."/>
            <person name="Johansson T."/>
            <person name="Persson P."/>
            <person name="Tunlid A."/>
        </authorList>
    </citation>
    <scope>NUCLEOTIDE SEQUENCE [LARGE SCALE GENOMIC DNA]</scope>
    <source>
        <strain evidence="2 3">CBS 291.85</strain>
    </source>
</reference>
<organism evidence="2 3">
    <name type="scientific">Tetrapyrgos nigripes</name>
    <dbReference type="NCBI Taxonomy" id="182062"/>
    <lineage>
        <taxon>Eukaryota</taxon>
        <taxon>Fungi</taxon>
        <taxon>Dikarya</taxon>
        <taxon>Basidiomycota</taxon>
        <taxon>Agaricomycotina</taxon>
        <taxon>Agaricomycetes</taxon>
        <taxon>Agaricomycetidae</taxon>
        <taxon>Agaricales</taxon>
        <taxon>Marasmiineae</taxon>
        <taxon>Marasmiaceae</taxon>
        <taxon>Tetrapyrgos</taxon>
    </lineage>
</organism>
<comment type="caution">
    <text evidence="2">The sequence shown here is derived from an EMBL/GenBank/DDBJ whole genome shotgun (WGS) entry which is preliminary data.</text>
</comment>
<dbReference type="OrthoDB" id="548949at2759"/>
<proteinExistence type="predicted"/>
<dbReference type="InterPro" id="IPR036322">
    <property type="entry name" value="WD40_repeat_dom_sf"/>
</dbReference>
<protein>
    <submittedName>
        <fullName evidence="2">Uncharacterized protein</fullName>
    </submittedName>
</protein>
<evidence type="ECO:0000313" key="2">
    <source>
        <dbReference type="EMBL" id="KAF5339697.1"/>
    </source>
</evidence>
<evidence type="ECO:0000256" key="1">
    <source>
        <dbReference type="SAM" id="MobiDB-lite"/>
    </source>
</evidence>
<gene>
    <name evidence="2" type="ORF">D9758_014900</name>
</gene>
<dbReference type="Proteomes" id="UP000559256">
    <property type="component" value="Unassembled WGS sequence"/>
</dbReference>
<dbReference type="InterPro" id="IPR015943">
    <property type="entry name" value="WD40/YVTN_repeat-like_dom_sf"/>
</dbReference>
<dbReference type="EMBL" id="JAACJM010000182">
    <property type="protein sequence ID" value="KAF5339697.1"/>
    <property type="molecule type" value="Genomic_DNA"/>
</dbReference>
<accession>A0A8H5CFQ9</accession>
<dbReference type="SUPFAM" id="SSF50978">
    <property type="entry name" value="WD40 repeat-like"/>
    <property type="match status" value="1"/>
</dbReference>